<evidence type="ECO:0000313" key="6">
    <source>
        <dbReference type="EMBL" id="SHJ65895.1"/>
    </source>
</evidence>
<dbReference type="InterPro" id="IPR051398">
    <property type="entry name" value="Polysacch_Deacetylase"/>
</dbReference>
<dbReference type="GO" id="GO:0016810">
    <property type="term" value="F:hydrolase activity, acting on carbon-nitrogen (but not peptide) bonds"/>
    <property type="evidence" value="ECO:0007669"/>
    <property type="project" value="InterPro"/>
</dbReference>
<dbReference type="PANTHER" id="PTHR34216:SF3">
    <property type="entry name" value="POLY-BETA-1,6-N-ACETYL-D-GLUCOSAMINE N-DEACETYLASE"/>
    <property type="match status" value="1"/>
</dbReference>
<feature type="chain" id="PRO_5012341724" evidence="4">
    <location>
        <begin position="29"/>
        <end position="444"/>
    </location>
</feature>
<evidence type="ECO:0000256" key="2">
    <source>
        <dbReference type="ARBA" id="ARBA00022729"/>
    </source>
</evidence>
<dbReference type="InterPro" id="IPR002509">
    <property type="entry name" value="NODB_dom"/>
</dbReference>
<feature type="signal peptide" evidence="4">
    <location>
        <begin position="1"/>
        <end position="28"/>
    </location>
</feature>
<feature type="compositionally biased region" description="Low complexity" evidence="3">
    <location>
        <begin position="42"/>
        <end position="63"/>
    </location>
</feature>
<dbReference type="STRING" id="1123071.SAMN02745181_2285"/>
<dbReference type="PROSITE" id="PS51677">
    <property type="entry name" value="NODB"/>
    <property type="match status" value="1"/>
</dbReference>
<evidence type="ECO:0000313" key="7">
    <source>
        <dbReference type="Proteomes" id="UP000184510"/>
    </source>
</evidence>
<dbReference type="InterPro" id="IPR011330">
    <property type="entry name" value="Glyco_hydro/deAcase_b/a-brl"/>
</dbReference>
<evidence type="ECO:0000256" key="4">
    <source>
        <dbReference type="SAM" id="SignalP"/>
    </source>
</evidence>
<evidence type="ECO:0000259" key="5">
    <source>
        <dbReference type="PROSITE" id="PS51677"/>
    </source>
</evidence>
<gene>
    <name evidence="6" type="ORF">SAMN02745181_2285</name>
</gene>
<dbReference type="InParanoid" id="A0A1M6L3U1"/>
<evidence type="ECO:0000256" key="1">
    <source>
        <dbReference type="ARBA" id="ARBA00004613"/>
    </source>
</evidence>
<keyword evidence="7" id="KW-1185">Reference proteome</keyword>
<proteinExistence type="predicted"/>
<dbReference type="GO" id="GO:0005576">
    <property type="term" value="C:extracellular region"/>
    <property type="evidence" value="ECO:0007669"/>
    <property type="project" value="UniProtKB-SubCell"/>
</dbReference>
<dbReference type="Gene3D" id="3.20.20.370">
    <property type="entry name" value="Glycoside hydrolase/deacetylase"/>
    <property type="match status" value="1"/>
</dbReference>
<comment type="subcellular location">
    <subcellularLocation>
        <location evidence="1">Secreted</location>
    </subcellularLocation>
</comment>
<protein>
    <submittedName>
        <fullName evidence="6">Peptidoglycan/xylan/chitin deacetylase, PgdA/CDA1 family</fullName>
    </submittedName>
</protein>
<reference evidence="6 7" key="1">
    <citation type="submission" date="2016-11" db="EMBL/GenBank/DDBJ databases">
        <authorList>
            <person name="Jaros S."/>
            <person name="Januszkiewicz K."/>
            <person name="Wedrychowicz H."/>
        </authorList>
    </citation>
    <scope>NUCLEOTIDE SEQUENCE [LARGE SCALE GENOMIC DNA]</scope>
    <source>
        <strain evidence="6 7">DSM 18772</strain>
    </source>
</reference>
<evidence type="ECO:0000256" key="3">
    <source>
        <dbReference type="SAM" id="MobiDB-lite"/>
    </source>
</evidence>
<dbReference type="SUPFAM" id="SSF88713">
    <property type="entry name" value="Glycoside hydrolase/deacetylase"/>
    <property type="match status" value="1"/>
</dbReference>
<keyword evidence="2 4" id="KW-0732">Signal</keyword>
<dbReference type="CDD" id="cd10973">
    <property type="entry name" value="CE4_DAC_u4_5s"/>
    <property type="match status" value="1"/>
</dbReference>
<accession>A0A1M6L3U1</accession>
<organism evidence="6 7">
    <name type="scientific">Rubritalea squalenifaciens DSM 18772</name>
    <dbReference type="NCBI Taxonomy" id="1123071"/>
    <lineage>
        <taxon>Bacteria</taxon>
        <taxon>Pseudomonadati</taxon>
        <taxon>Verrucomicrobiota</taxon>
        <taxon>Verrucomicrobiia</taxon>
        <taxon>Verrucomicrobiales</taxon>
        <taxon>Rubritaleaceae</taxon>
        <taxon>Rubritalea</taxon>
    </lineage>
</organism>
<dbReference type="Pfam" id="PF01522">
    <property type="entry name" value="Polysacc_deac_1"/>
    <property type="match status" value="1"/>
</dbReference>
<dbReference type="PANTHER" id="PTHR34216">
    <property type="match status" value="1"/>
</dbReference>
<name>A0A1M6L3U1_9BACT</name>
<dbReference type="Proteomes" id="UP000184510">
    <property type="component" value="Unassembled WGS sequence"/>
</dbReference>
<dbReference type="GO" id="GO:0005975">
    <property type="term" value="P:carbohydrate metabolic process"/>
    <property type="evidence" value="ECO:0007669"/>
    <property type="project" value="InterPro"/>
</dbReference>
<dbReference type="AlphaFoldDB" id="A0A1M6L3U1"/>
<feature type="domain" description="NodB homology" evidence="5">
    <location>
        <begin position="131"/>
        <end position="348"/>
    </location>
</feature>
<sequence>MLPYVAPMKRLFPTALLLALLPFSALLGQDSASSPGPAETQAETPATPSSAPATASPETSDPTVSDETEDATRISVLGYHEFSATEKATEMRIPTAKFRLQMQAIKDLGLNVITLEDFIAWKQGKKTLPDRSILITIDDGWKSVYTDAYPILKEFEFPFTLFLYKNYVDGGGKALTSEMIAEMQKYGASVGSHSTSHPYPSTVRKAQRKGPEEYQKFLNAEMGDSKKFLEAKFGSPIITYAYPGGFHTPEMFDTAEMVGYKHLFTVKPGKVKQDTNNMEIPRYIILGTHDSIFEYATSFRATGNSLGSAGAIIQTTPHPVTPAPGGSTEDRLPLISADLSKVEGLDPESLVMRVSGFGLVPAKFDPATKKFSWKVNRRLRKPTCDVSVQWKLQEKPDMEMPMRWTFVINREAAYQPKTAPSLPQAIQEKSNEIIPQDPENKSSN</sequence>
<feature type="region of interest" description="Disordered" evidence="3">
    <location>
        <begin position="30"/>
        <end position="68"/>
    </location>
</feature>
<feature type="region of interest" description="Disordered" evidence="3">
    <location>
        <begin position="417"/>
        <end position="444"/>
    </location>
</feature>
<dbReference type="EMBL" id="FQYR01000004">
    <property type="protein sequence ID" value="SHJ65895.1"/>
    <property type="molecule type" value="Genomic_DNA"/>
</dbReference>